<dbReference type="Pfam" id="PF12717">
    <property type="entry name" value="Cnd1"/>
    <property type="match status" value="1"/>
</dbReference>
<evidence type="ECO:0000256" key="3">
    <source>
        <dbReference type="ARBA" id="ARBA00022776"/>
    </source>
</evidence>
<dbReference type="PANTHER" id="PTHR14222">
    <property type="entry name" value="CONDENSIN"/>
    <property type="match status" value="1"/>
</dbReference>
<name>A0A9W5TBC7_BABOV</name>
<organism evidence="8 9">
    <name type="scientific">Babesia ovis</name>
    <dbReference type="NCBI Taxonomy" id="5869"/>
    <lineage>
        <taxon>Eukaryota</taxon>
        <taxon>Sar</taxon>
        <taxon>Alveolata</taxon>
        <taxon>Apicomplexa</taxon>
        <taxon>Aconoidasida</taxon>
        <taxon>Piroplasmida</taxon>
        <taxon>Babesiidae</taxon>
        <taxon>Babesia</taxon>
    </lineage>
</organism>
<dbReference type="InterPro" id="IPR032682">
    <property type="entry name" value="Cnd1_C"/>
</dbReference>
<reference evidence="8" key="1">
    <citation type="submission" date="2019-12" db="EMBL/GenBank/DDBJ databases">
        <title>Genome sequence of Babesia ovis.</title>
        <authorList>
            <person name="Yamagishi J."/>
            <person name="Sevinc F."/>
            <person name="Xuan X."/>
        </authorList>
    </citation>
    <scope>NUCLEOTIDE SEQUENCE</scope>
    <source>
        <strain evidence="8">Selcuk</strain>
    </source>
</reference>
<dbReference type="GO" id="GO:0007076">
    <property type="term" value="P:mitotic chromosome condensation"/>
    <property type="evidence" value="ECO:0007669"/>
    <property type="project" value="InterPro"/>
</dbReference>
<keyword evidence="2" id="KW-0132">Cell division</keyword>
<dbReference type="EMBL" id="BLIY01000016">
    <property type="protein sequence ID" value="GFE54541.1"/>
    <property type="molecule type" value="Genomic_DNA"/>
</dbReference>
<feature type="region of interest" description="Disordered" evidence="6">
    <location>
        <begin position="1419"/>
        <end position="1457"/>
    </location>
</feature>
<dbReference type="Proteomes" id="UP001057455">
    <property type="component" value="Unassembled WGS sequence"/>
</dbReference>
<dbReference type="GO" id="GO:0000779">
    <property type="term" value="C:condensed chromosome, centromeric region"/>
    <property type="evidence" value="ECO:0007669"/>
    <property type="project" value="TreeGrafter"/>
</dbReference>
<gene>
    <name evidence="8" type="ORF">BaOVIS_019450</name>
</gene>
<feature type="compositionally biased region" description="Polar residues" evidence="6">
    <location>
        <begin position="1442"/>
        <end position="1456"/>
    </location>
</feature>
<comment type="subcellular location">
    <subcellularLocation>
        <location evidence="1">Nucleus</location>
    </subcellularLocation>
</comment>
<keyword evidence="3" id="KW-0498">Mitosis</keyword>
<dbReference type="GO" id="GO:0051301">
    <property type="term" value="P:cell division"/>
    <property type="evidence" value="ECO:0007669"/>
    <property type="project" value="UniProtKB-KW"/>
</dbReference>
<sequence length="1522" mass="168046">MDGGDYTLREFYIPESLDYRSLLRPPGPDDAQRLDASEADDPENWSSGDAESALGIVTSATSGTPEDVVTLLTQEPFCHGFNLSRAFANLDKTVQLSVSQAFAAMSSKLHDILEKIPPNPYTSLEDVGNNALYMDLDKKVSTHMDTEDTVLVKPRDMGQVLRSLCHLAAFLVCTAFRCALATPKESEKQGLSVEVQVVKRAKITKGSRKKKMEDDGKVDPVALELLVDSMLTLTKSQIRVPFSGEYGGGGRPDLSLMRLLLDTLMVAMGSPLAGSIPDKMGEVVSRLIEMNYKIMEEAYSTGINRWSDGVDGGPVTTTVDGEHHTTATKTGPGSDTTHTVDDADNSVPGSARTVEGESCTEWISSLTDEVKKTHCTMIADALGMVQDRKISDAVVKEILINLRDMFLLQISGGNVQLMSSAIQLEYANVGIFIERVGKKIPSAIVQGLEQLRYMFDVPSYNLRKSIIEVIKMMIVLAKSSSNATSTGGLTTATKAGPGRETTHTSDATLCARNREQMLQMLLSRQYDTYMYARAALLKAFQDLIELEALPIRWFVQAATLAISRLLDRGSQVRQRALNMLIALVQDTTTKRFRVTLNIENIDRDLALMGTLLNKLDLLSTMETSRSGGIKEPEVRIPMEYSREDGTAIEFDVLGGSIVDEAVDPITSDPSFPLNMSADELIMKRQKLLDELNVELSENIKLNDQDGLCKMRTRLEVAREMYSDVHEIADKVEKSIQICADLLQSSVEGDQRAAIRYLATCHLMGITAATMLLPQVWALSWSNNQNVVDTVLQEFKNVYFHDNDETAIAWRLIELLSSSRLTAFACIEKIFEVSMAREQPVFTQLDKVMVSLLRIAVAPNYQLGRDAHPRIALGVVRLLLNSSMRSRSPQAKAIRQFDEKRISAISGLLKLSSQQSCTIFGELCLIMAAASPSKHLEEAAGHVLKLFVSTFGSMDDAWFRMAQCVVDLTFNHAKLPETLWSQTLGDLLNRVTGTESVTSRQLAQVIFVAGHVAIRTIIAIDRLQSDLKTERSEIEALDGAKYQNDASTQMGVATSEEQERDLFEQLCEKNIVCDNLLGGPVRNLIVACLRDPHKFILPSQSDNTSVIGNNMDNPRVTTNSGNGTTVDHTTFDTQHEIDILKTCAAIALCKYATVSKQFCNSIFHPEDGLPKPCSVIEVIVSLLMNKRLGPGVDLNDLKNNKRNYYYLPEPGAGTLRATLLMSYGDLLCRHPNLLEPWNDEVGSILLDKENCVREAAVLVFTHLVMNDMVKPRGKLIDAMMYLTLDTHVKVAHCAKTFFHEVHRKNPNTIYNCFPEMVATLAQNRRKQSVGRNLQVLQMLLKFIRKDKQGESIVEKVCQRLHGTEPGDQPALVIYGHVLMNVCQNEKCIYKLIQSLPSISRLIVESEYFLATMLLVAKRAKSGNQGRRPEGGGDTTTGDDDNVAGSTTSGDKSATTEGGNIKELAEELLTRLHALFGEGKSAHVNQVASSADSIVNTAETVTLSDIDDLETLFIKDFGCVTQDD</sequence>
<dbReference type="SUPFAM" id="SSF48371">
    <property type="entry name" value="ARM repeat"/>
    <property type="match status" value="1"/>
</dbReference>
<dbReference type="GO" id="GO:0000796">
    <property type="term" value="C:condensin complex"/>
    <property type="evidence" value="ECO:0007669"/>
    <property type="project" value="TreeGrafter"/>
</dbReference>
<dbReference type="GO" id="GO:0005634">
    <property type="term" value="C:nucleus"/>
    <property type="evidence" value="ECO:0007669"/>
    <property type="project" value="UniProtKB-SubCell"/>
</dbReference>
<evidence type="ECO:0000313" key="8">
    <source>
        <dbReference type="EMBL" id="GFE54541.1"/>
    </source>
</evidence>
<keyword evidence="4" id="KW-0539">Nucleus</keyword>
<protein>
    <submittedName>
        <fullName evidence="8">Condensin subunit</fullName>
    </submittedName>
</protein>
<evidence type="ECO:0000256" key="2">
    <source>
        <dbReference type="ARBA" id="ARBA00022618"/>
    </source>
</evidence>
<comment type="caution">
    <text evidence="8">The sequence shown here is derived from an EMBL/GenBank/DDBJ whole genome shotgun (WGS) entry which is preliminary data.</text>
</comment>
<keyword evidence="5" id="KW-0131">Cell cycle</keyword>
<feature type="region of interest" description="Disordered" evidence="6">
    <location>
        <begin position="482"/>
        <end position="504"/>
    </location>
</feature>
<dbReference type="InterPro" id="IPR016024">
    <property type="entry name" value="ARM-type_fold"/>
</dbReference>
<dbReference type="InterPro" id="IPR026971">
    <property type="entry name" value="CND1/NCAPD3"/>
</dbReference>
<keyword evidence="9" id="KW-1185">Reference proteome</keyword>
<evidence type="ECO:0000256" key="4">
    <source>
        <dbReference type="ARBA" id="ARBA00023242"/>
    </source>
</evidence>
<feature type="domain" description="Condensin complex subunit 1 C-terminal" evidence="7">
    <location>
        <begin position="1214"/>
        <end position="1365"/>
    </location>
</feature>
<accession>A0A9W5TBC7</accession>
<dbReference type="GO" id="GO:0042393">
    <property type="term" value="F:histone binding"/>
    <property type="evidence" value="ECO:0007669"/>
    <property type="project" value="TreeGrafter"/>
</dbReference>
<evidence type="ECO:0000313" key="9">
    <source>
        <dbReference type="Proteomes" id="UP001057455"/>
    </source>
</evidence>
<evidence type="ECO:0000256" key="5">
    <source>
        <dbReference type="ARBA" id="ARBA00023306"/>
    </source>
</evidence>
<feature type="region of interest" description="Disordered" evidence="6">
    <location>
        <begin position="22"/>
        <end position="49"/>
    </location>
</feature>
<feature type="compositionally biased region" description="Polar residues" evidence="6">
    <location>
        <begin position="482"/>
        <end position="493"/>
    </location>
</feature>
<evidence type="ECO:0000259" key="7">
    <source>
        <dbReference type="Pfam" id="PF12717"/>
    </source>
</evidence>
<feature type="region of interest" description="Disordered" evidence="6">
    <location>
        <begin position="318"/>
        <end position="354"/>
    </location>
</feature>
<feature type="compositionally biased region" description="Polar residues" evidence="6">
    <location>
        <begin position="327"/>
        <end position="337"/>
    </location>
</feature>
<evidence type="ECO:0000256" key="6">
    <source>
        <dbReference type="SAM" id="MobiDB-lite"/>
    </source>
</evidence>
<dbReference type="OrthoDB" id="436262at2759"/>
<dbReference type="GO" id="GO:0010032">
    <property type="term" value="P:meiotic chromosome condensation"/>
    <property type="evidence" value="ECO:0007669"/>
    <property type="project" value="TreeGrafter"/>
</dbReference>
<dbReference type="PANTHER" id="PTHR14222:SF2">
    <property type="entry name" value="CONDENSIN COMPLEX SUBUNIT 1"/>
    <property type="match status" value="1"/>
</dbReference>
<proteinExistence type="predicted"/>
<evidence type="ECO:0000256" key="1">
    <source>
        <dbReference type="ARBA" id="ARBA00004123"/>
    </source>
</evidence>